<evidence type="ECO:0000313" key="1">
    <source>
        <dbReference type="EnsemblPlants" id="EMT21819"/>
    </source>
</evidence>
<dbReference type="AlphaFoldDB" id="M8BIP7"/>
<proteinExistence type="predicted"/>
<dbReference type="EnsemblPlants" id="EMT21819">
    <property type="protein sequence ID" value="EMT21819"/>
    <property type="gene ID" value="F775_07598"/>
</dbReference>
<sequence>MATHALVAVAVAVLLAVCAAPGALAQTVQDERRTGLLADMLHEVRGGALLHAAQHNEGRRGAGAGGVVLLDVVVATCSGFLLVLKR</sequence>
<name>M8BIP7_AEGTA</name>
<organism evidence="1">
    <name type="scientific">Aegilops tauschii</name>
    <name type="common">Tausch's goatgrass</name>
    <name type="synonym">Aegilops squarrosa</name>
    <dbReference type="NCBI Taxonomy" id="37682"/>
    <lineage>
        <taxon>Eukaryota</taxon>
        <taxon>Viridiplantae</taxon>
        <taxon>Streptophyta</taxon>
        <taxon>Embryophyta</taxon>
        <taxon>Tracheophyta</taxon>
        <taxon>Spermatophyta</taxon>
        <taxon>Magnoliopsida</taxon>
        <taxon>Liliopsida</taxon>
        <taxon>Poales</taxon>
        <taxon>Poaceae</taxon>
        <taxon>BOP clade</taxon>
        <taxon>Pooideae</taxon>
        <taxon>Triticodae</taxon>
        <taxon>Triticeae</taxon>
        <taxon>Triticinae</taxon>
        <taxon>Aegilops</taxon>
    </lineage>
</organism>
<accession>M8BIP7</accession>
<reference evidence="1" key="1">
    <citation type="submission" date="2015-06" db="UniProtKB">
        <authorList>
            <consortium name="EnsemblPlants"/>
        </authorList>
    </citation>
    <scope>IDENTIFICATION</scope>
</reference>
<protein>
    <submittedName>
        <fullName evidence="1">Uncharacterized protein</fullName>
    </submittedName>
</protein>